<dbReference type="RefSeq" id="WP_047873482.1">
    <property type="nucleotide sequence ID" value="NZ_BMYC01000001.1"/>
</dbReference>
<feature type="region of interest" description="Disordered" evidence="1">
    <location>
        <begin position="1152"/>
        <end position="1172"/>
    </location>
</feature>
<dbReference type="PATRIC" id="fig|754436.4.peg.1389"/>
<comment type="caution">
    <text evidence="3">The sequence shown here is derived from an EMBL/GenBank/DDBJ whole genome shotgun (WGS) entry which is preliminary data.</text>
</comment>
<evidence type="ECO:0000313" key="3">
    <source>
        <dbReference type="EMBL" id="KLV02028.1"/>
    </source>
</evidence>
<dbReference type="InterPro" id="IPR003343">
    <property type="entry name" value="Big_2"/>
</dbReference>
<dbReference type="Gene3D" id="2.60.40.1080">
    <property type="match status" value="4"/>
</dbReference>
<gene>
    <name evidence="3" type="ORF">ABT58_06490</name>
</gene>
<protein>
    <recommendedName>
        <fullName evidence="2">BIG2 domain-containing protein</fullName>
    </recommendedName>
</protein>
<dbReference type="OrthoDB" id="5807543at2"/>
<evidence type="ECO:0000256" key="1">
    <source>
        <dbReference type="SAM" id="MobiDB-lite"/>
    </source>
</evidence>
<organism evidence="3 4">
    <name type="scientific">Photobacterium aphoticum</name>
    <dbReference type="NCBI Taxonomy" id="754436"/>
    <lineage>
        <taxon>Bacteria</taxon>
        <taxon>Pseudomonadati</taxon>
        <taxon>Pseudomonadota</taxon>
        <taxon>Gammaproteobacteria</taxon>
        <taxon>Vibrionales</taxon>
        <taxon>Vibrionaceae</taxon>
        <taxon>Photobacterium</taxon>
    </lineage>
</organism>
<feature type="domain" description="BIG2" evidence="2">
    <location>
        <begin position="507"/>
        <end position="588"/>
    </location>
</feature>
<evidence type="ECO:0000313" key="4">
    <source>
        <dbReference type="Proteomes" id="UP000036426"/>
    </source>
</evidence>
<dbReference type="EMBL" id="LDOV01000010">
    <property type="protein sequence ID" value="KLV02028.1"/>
    <property type="molecule type" value="Genomic_DNA"/>
</dbReference>
<keyword evidence="4" id="KW-1185">Reference proteome</keyword>
<dbReference type="PROSITE" id="PS51257">
    <property type="entry name" value="PROKAR_LIPOPROTEIN"/>
    <property type="match status" value="1"/>
</dbReference>
<dbReference type="Proteomes" id="UP000036426">
    <property type="component" value="Unassembled WGS sequence"/>
</dbReference>
<evidence type="ECO:0000259" key="2">
    <source>
        <dbReference type="SMART" id="SM00635"/>
    </source>
</evidence>
<reference evidence="3 4" key="1">
    <citation type="submission" date="2015-05" db="EMBL/GenBank/DDBJ databases">
        <title>Photobacterium galathea sp. nov.</title>
        <authorList>
            <person name="Machado H."/>
            <person name="Gram L."/>
        </authorList>
    </citation>
    <scope>NUCLEOTIDE SEQUENCE [LARGE SCALE GENOMIC DNA]</scope>
    <source>
        <strain evidence="3 4">DSM 25995</strain>
    </source>
</reference>
<feature type="domain" description="BIG2" evidence="2">
    <location>
        <begin position="422"/>
        <end position="503"/>
    </location>
</feature>
<feature type="compositionally biased region" description="Pro residues" evidence="1">
    <location>
        <begin position="1158"/>
        <end position="1172"/>
    </location>
</feature>
<proteinExistence type="predicted"/>
<name>A0A0J1GQH9_9GAMM</name>
<dbReference type="SUPFAM" id="SSF69304">
    <property type="entry name" value="Tricorn protease N-terminal domain"/>
    <property type="match status" value="1"/>
</dbReference>
<dbReference type="SMART" id="SM00635">
    <property type="entry name" value="BID_2"/>
    <property type="match status" value="2"/>
</dbReference>
<dbReference type="AlphaFoldDB" id="A0A0J1GQH9"/>
<sequence>MYKHTLKSVPLIVMLTACGSDNDSTDKTTETFNDITFSGVVYDGPMANTTVSIYAGDNLLATAETDDNGQYSVNASIAVSDFDRLKDQPITYHAKRDNILLYEYAGLSLAEAFANENNKTLISNFSTVEYVLADANRDNYVSNAEWNNYQLVDRHIAELLVVRHGVGLKSIIDYSAKMEGFENSTVWLRAQLDNTTWDAWYQANILPYNEAWDALFADTWFTDQEAHRFDDLLYWQSEYDYVVGQDTVLPVLESVRITGIPARVRPGDVISPTVEAVWSNDRTTDVTALAGYSVNPADALEIVDGQVRVAALGTITLTAEVAGKTAQFTFISNADALLESISVTGVGESVMVGDKLSPVVNALWSDESSTVITPAVSWTASPADAVVIVEGVPQVVATGEVVLTAHYDGQTASVTFNATDAVFTSLNLVTDSAEQYLQDTVTLSAQAVNENGFGLDVSEVVEWTSSNPAVLQPLENGQFLATGVGVATVSATMGELTVQQEITVVAKLVDVSINLPNGTISREETIQLSLNAEFNDGSVVAINEGVVWASLNPEYLTLTEDGIAVGVLEGSAQITATYDGVMIEETVNVIAPRIVSSTPRFVDGMLTVREGESIGYGFTFTRSNGVVHTFAASDDEINYESYGLRELQDESGIQIAEMDKDADLIYGVRAGEDVLSIDEVPPALQNIFVELGAIESAYTDNRKVQIKVNVLENDNVYQWHRVPGQPPVGETVKLAQAIQDGDTLYRFWNVEGAEQDGIYVSKVTAAGETTPVFVLAEADKEYSNNQILHASNGYVLLVTSDSPRDPHTGVQKNFRYNLAEGTLTPVTMTGYNDEEFNYSYDSFAFSSNGDLVVLRSYDDEVTPYVYEFETGTWTAKTVMPGLRIQTPSNTTQIAVLNTKHMDSSSYGFVAPQISVFDLETHASETQELTIPGDAEFYCRSHETFSLAAAPSLRDSGAGCMIARKGQWDGIGYWLWDSIAELPKVHLFPEGEGVVTSTSDVYGSAARKPDGHIVFSAARIVNDARDNLFDVAEIVDVEIDGIIEQRVHAQRFNKQGETLVGQYSPKTRMMDGNQYLIENANVPNEVFAVFNQGTAVRDEHGVWASNKYMYQLPEKVDNNTKFYDLGNTFILTTEGDYNADYWFLQLRDPEDEEVVDPVLPEPPVDPVPPTPEV</sequence>
<accession>A0A0J1GQH9</accession>